<protein>
    <recommendedName>
        <fullName evidence="2">phosphoribosylglycinamide formyltransferase 1</fullName>
        <ecNumber evidence="2">2.1.2.2</ecNumber>
    </recommendedName>
</protein>
<dbReference type="AlphaFoldDB" id="A0A1G6NT91"/>
<keyword evidence="3 7" id="KW-0808">Transferase</keyword>
<feature type="domain" description="Formyl transferase N-terminal" evidence="6">
    <location>
        <begin position="84"/>
        <end position="192"/>
    </location>
</feature>
<accession>A0A1G6NT91</accession>
<dbReference type="Pfam" id="PF00551">
    <property type="entry name" value="Formyl_trans_N"/>
    <property type="match status" value="1"/>
</dbReference>
<reference evidence="8" key="1">
    <citation type="submission" date="2016-10" db="EMBL/GenBank/DDBJ databases">
        <authorList>
            <person name="Varghese N."/>
            <person name="Submissions S."/>
        </authorList>
    </citation>
    <scope>NUCLEOTIDE SEQUENCE [LARGE SCALE GENOMIC DNA]</scope>
    <source>
        <strain evidence="8">DSM 25811 / CCM 8410 / LMG 26954 / E90</strain>
    </source>
</reference>
<feature type="transmembrane region" description="Helical" evidence="5">
    <location>
        <begin position="51"/>
        <end position="73"/>
    </location>
</feature>
<sequence>MKTKKIILLATACDSTTIIFNHLKDDYCIEKVIIEQKEGIRLFLKRRVKKLGVLKVAGQLGFMILLAKPIAFLSKKRIRNIIDDNGLSTQAIPEERIKQVISVNSNEVIAYLKAAAPDLVLLSGTRIVSKKVLTAVGCRFINIHAGITPKYRGVHGAYWALANQDPMHCGVTVHFVDPGIDTGDVLYQEQITPEKKDNFATYPYLQLVKGVGGLKRCITAYFEGTLMSQRTTGPSYLWYHPSFFQYLYSYFLKRIK</sequence>
<dbReference type="Proteomes" id="UP000198757">
    <property type="component" value="Unassembled WGS sequence"/>
</dbReference>
<dbReference type="InterPro" id="IPR002376">
    <property type="entry name" value="Formyl_transf_N"/>
</dbReference>
<comment type="pathway">
    <text evidence="1">Purine metabolism; IMP biosynthesis via de novo pathway; N(2)-formyl-N(1)-(5-phospho-D-ribosyl)glycinamide from N(1)-(5-phospho-D-ribosyl)glycinamide (10-formyl THF route): step 1/1.</text>
</comment>
<keyword evidence="8" id="KW-1185">Reference proteome</keyword>
<keyword evidence="5" id="KW-0472">Membrane</keyword>
<evidence type="ECO:0000256" key="4">
    <source>
        <dbReference type="ARBA" id="ARBA00022755"/>
    </source>
</evidence>
<dbReference type="SUPFAM" id="SSF53328">
    <property type="entry name" value="Formyltransferase"/>
    <property type="match status" value="1"/>
</dbReference>
<organism evidence="7 8">
    <name type="scientific">Niabella drilacis (strain DSM 25811 / CCM 8410 / CCUG 62505 / LMG 26954 / E90)</name>
    <dbReference type="NCBI Taxonomy" id="1285928"/>
    <lineage>
        <taxon>Bacteria</taxon>
        <taxon>Pseudomonadati</taxon>
        <taxon>Bacteroidota</taxon>
        <taxon>Chitinophagia</taxon>
        <taxon>Chitinophagales</taxon>
        <taxon>Chitinophagaceae</taxon>
        <taxon>Niabella</taxon>
    </lineage>
</organism>
<dbReference type="OrthoDB" id="9802815at2"/>
<dbReference type="Gene3D" id="3.40.50.170">
    <property type="entry name" value="Formyl transferase, N-terminal domain"/>
    <property type="match status" value="1"/>
</dbReference>
<evidence type="ECO:0000256" key="1">
    <source>
        <dbReference type="ARBA" id="ARBA00005054"/>
    </source>
</evidence>
<keyword evidence="5" id="KW-0812">Transmembrane</keyword>
<dbReference type="STRING" id="1285928.SAMN04487894_103368"/>
<dbReference type="PANTHER" id="PTHR43369:SF2">
    <property type="entry name" value="PHOSPHORIBOSYLGLYCINAMIDE FORMYLTRANSFERASE"/>
    <property type="match status" value="1"/>
</dbReference>
<evidence type="ECO:0000256" key="5">
    <source>
        <dbReference type="SAM" id="Phobius"/>
    </source>
</evidence>
<dbReference type="GO" id="GO:0006189">
    <property type="term" value="P:'de novo' IMP biosynthetic process"/>
    <property type="evidence" value="ECO:0007669"/>
    <property type="project" value="TreeGrafter"/>
</dbReference>
<dbReference type="EMBL" id="FMZO01000003">
    <property type="protein sequence ID" value="SDC70385.1"/>
    <property type="molecule type" value="Genomic_DNA"/>
</dbReference>
<evidence type="ECO:0000256" key="2">
    <source>
        <dbReference type="ARBA" id="ARBA00012254"/>
    </source>
</evidence>
<evidence type="ECO:0000259" key="6">
    <source>
        <dbReference type="Pfam" id="PF00551"/>
    </source>
</evidence>
<proteinExistence type="predicted"/>
<evidence type="ECO:0000313" key="8">
    <source>
        <dbReference type="Proteomes" id="UP000198757"/>
    </source>
</evidence>
<dbReference type="CDD" id="cd08653">
    <property type="entry name" value="FMT_core_like_3"/>
    <property type="match status" value="1"/>
</dbReference>
<evidence type="ECO:0000256" key="3">
    <source>
        <dbReference type="ARBA" id="ARBA00022679"/>
    </source>
</evidence>
<keyword evidence="4" id="KW-0658">Purine biosynthesis</keyword>
<evidence type="ECO:0000313" key="7">
    <source>
        <dbReference type="EMBL" id="SDC70385.1"/>
    </source>
</evidence>
<name>A0A1G6NT91_NIADE</name>
<dbReference type="GO" id="GO:0005737">
    <property type="term" value="C:cytoplasm"/>
    <property type="evidence" value="ECO:0007669"/>
    <property type="project" value="TreeGrafter"/>
</dbReference>
<keyword evidence="5" id="KW-1133">Transmembrane helix</keyword>
<dbReference type="PANTHER" id="PTHR43369">
    <property type="entry name" value="PHOSPHORIBOSYLGLYCINAMIDE FORMYLTRANSFERASE"/>
    <property type="match status" value="1"/>
</dbReference>
<dbReference type="InterPro" id="IPR036477">
    <property type="entry name" value="Formyl_transf_N_sf"/>
</dbReference>
<dbReference type="GO" id="GO:0004644">
    <property type="term" value="F:phosphoribosylglycinamide formyltransferase activity"/>
    <property type="evidence" value="ECO:0007669"/>
    <property type="project" value="UniProtKB-EC"/>
</dbReference>
<dbReference type="EC" id="2.1.2.2" evidence="2"/>
<gene>
    <name evidence="7" type="ORF">SAMN04487894_103368</name>
</gene>
<dbReference type="RefSeq" id="WP_090389531.1">
    <property type="nucleotide sequence ID" value="NZ_FMZO01000003.1"/>
</dbReference>